<dbReference type="AlphaFoldDB" id="A0A7J0FBC0"/>
<accession>A0A7J0FBC0</accession>
<protein>
    <submittedName>
        <fullName evidence="1">Uncharacterized protein</fullName>
    </submittedName>
</protein>
<reference evidence="1 2" key="1">
    <citation type="submission" date="2019-07" db="EMBL/GenBank/DDBJ databases">
        <title>De Novo Assembly of kiwifruit Actinidia rufa.</title>
        <authorList>
            <person name="Sugita-Konishi S."/>
            <person name="Sato K."/>
            <person name="Mori E."/>
            <person name="Abe Y."/>
            <person name="Kisaki G."/>
            <person name="Hamano K."/>
            <person name="Suezawa K."/>
            <person name="Otani M."/>
            <person name="Fukuda T."/>
            <person name="Manabe T."/>
            <person name="Gomi K."/>
            <person name="Tabuchi M."/>
            <person name="Akimitsu K."/>
            <person name="Kataoka I."/>
        </authorList>
    </citation>
    <scope>NUCLEOTIDE SEQUENCE [LARGE SCALE GENOMIC DNA]</scope>
    <source>
        <strain evidence="2">cv. Fuchu</strain>
    </source>
</reference>
<keyword evidence="2" id="KW-1185">Reference proteome</keyword>
<dbReference type="Proteomes" id="UP000585474">
    <property type="component" value="Unassembled WGS sequence"/>
</dbReference>
<gene>
    <name evidence="1" type="ORF">Acr_11g0003400</name>
</gene>
<dbReference type="EMBL" id="BJWL01000011">
    <property type="protein sequence ID" value="GFY96034.1"/>
    <property type="molecule type" value="Genomic_DNA"/>
</dbReference>
<proteinExistence type="predicted"/>
<name>A0A7J0FBC0_9ERIC</name>
<evidence type="ECO:0000313" key="1">
    <source>
        <dbReference type="EMBL" id="GFY96034.1"/>
    </source>
</evidence>
<sequence length="80" mass="8940">MWVVPNNPVHMLLDPAVGTTRWSVQVLPLDLVTGHVQSRDVAVPRASRFPNHMMLRCQGMQNTAVSIGLGANTYIRKELF</sequence>
<organism evidence="1 2">
    <name type="scientific">Actinidia rufa</name>
    <dbReference type="NCBI Taxonomy" id="165716"/>
    <lineage>
        <taxon>Eukaryota</taxon>
        <taxon>Viridiplantae</taxon>
        <taxon>Streptophyta</taxon>
        <taxon>Embryophyta</taxon>
        <taxon>Tracheophyta</taxon>
        <taxon>Spermatophyta</taxon>
        <taxon>Magnoliopsida</taxon>
        <taxon>eudicotyledons</taxon>
        <taxon>Gunneridae</taxon>
        <taxon>Pentapetalae</taxon>
        <taxon>asterids</taxon>
        <taxon>Ericales</taxon>
        <taxon>Actinidiaceae</taxon>
        <taxon>Actinidia</taxon>
    </lineage>
</organism>
<evidence type="ECO:0000313" key="2">
    <source>
        <dbReference type="Proteomes" id="UP000585474"/>
    </source>
</evidence>
<comment type="caution">
    <text evidence="1">The sequence shown here is derived from an EMBL/GenBank/DDBJ whole genome shotgun (WGS) entry which is preliminary data.</text>
</comment>